<proteinExistence type="predicted"/>
<evidence type="ECO:0000313" key="2">
    <source>
        <dbReference type="Proteomes" id="UP000789901"/>
    </source>
</evidence>
<dbReference type="EMBL" id="CAJVQB010099910">
    <property type="protein sequence ID" value="CAG8850187.1"/>
    <property type="molecule type" value="Genomic_DNA"/>
</dbReference>
<protein>
    <submittedName>
        <fullName evidence="1">35986_t:CDS:1</fullName>
    </submittedName>
</protein>
<dbReference type="Proteomes" id="UP000789901">
    <property type="component" value="Unassembled WGS sequence"/>
</dbReference>
<sequence length="47" mass="5432">IQIHITEISFILEASFCEFLESDHSLQDDDKKFASLLGITKEPLYMD</sequence>
<accession>A0ABN7X7T8</accession>
<feature type="non-terminal residue" evidence="1">
    <location>
        <position position="47"/>
    </location>
</feature>
<organism evidence="1 2">
    <name type="scientific">Gigaspora margarita</name>
    <dbReference type="NCBI Taxonomy" id="4874"/>
    <lineage>
        <taxon>Eukaryota</taxon>
        <taxon>Fungi</taxon>
        <taxon>Fungi incertae sedis</taxon>
        <taxon>Mucoromycota</taxon>
        <taxon>Glomeromycotina</taxon>
        <taxon>Glomeromycetes</taxon>
        <taxon>Diversisporales</taxon>
        <taxon>Gigasporaceae</taxon>
        <taxon>Gigaspora</taxon>
    </lineage>
</organism>
<gene>
    <name evidence="1" type="ORF">GMARGA_LOCUS40090</name>
</gene>
<evidence type="ECO:0000313" key="1">
    <source>
        <dbReference type="EMBL" id="CAG8850187.1"/>
    </source>
</evidence>
<name>A0ABN7X7T8_GIGMA</name>
<comment type="caution">
    <text evidence="1">The sequence shown here is derived from an EMBL/GenBank/DDBJ whole genome shotgun (WGS) entry which is preliminary data.</text>
</comment>
<keyword evidence="2" id="KW-1185">Reference proteome</keyword>
<reference evidence="1 2" key="1">
    <citation type="submission" date="2021-06" db="EMBL/GenBank/DDBJ databases">
        <authorList>
            <person name="Kallberg Y."/>
            <person name="Tangrot J."/>
            <person name="Rosling A."/>
        </authorList>
    </citation>
    <scope>NUCLEOTIDE SEQUENCE [LARGE SCALE GENOMIC DNA]</scope>
    <source>
        <strain evidence="1 2">120-4 pot B 10/14</strain>
    </source>
</reference>
<feature type="non-terminal residue" evidence="1">
    <location>
        <position position="1"/>
    </location>
</feature>